<dbReference type="GO" id="GO:0006487">
    <property type="term" value="P:protein N-linked glycosylation"/>
    <property type="evidence" value="ECO:0007669"/>
    <property type="project" value="TreeGrafter"/>
</dbReference>
<comment type="caution">
    <text evidence="6">The sequence shown here is derived from an EMBL/GenBank/DDBJ whole genome shotgun (WGS) entry which is preliminary data.</text>
</comment>
<evidence type="ECO:0000313" key="6">
    <source>
        <dbReference type="EMBL" id="MCL7050062.1"/>
    </source>
</evidence>
<organism evidence="6 7">
    <name type="scientific">Papaver nudicaule</name>
    <name type="common">Iceland poppy</name>
    <dbReference type="NCBI Taxonomy" id="74823"/>
    <lineage>
        <taxon>Eukaryota</taxon>
        <taxon>Viridiplantae</taxon>
        <taxon>Streptophyta</taxon>
        <taxon>Embryophyta</taxon>
        <taxon>Tracheophyta</taxon>
        <taxon>Spermatophyta</taxon>
        <taxon>Magnoliopsida</taxon>
        <taxon>Ranunculales</taxon>
        <taxon>Papaveraceae</taxon>
        <taxon>Papaveroideae</taxon>
        <taxon>Papaver</taxon>
    </lineage>
</organism>
<dbReference type="GO" id="GO:0004377">
    <property type="term" value="F:GDP-Man:Man(3)GlcNAc(2)-PP-Dol alpha-1,2-mannosyltransferase activity"/>
    <property type="evidence" value="ECO:0007669"/>
    <property type="project" value="InterPro"/>
</dbReference>
<proteinExistence type="predicted"/>
<gene>
    <name evidence="6" type="ORF">MKW94_025427</name>
</gene>
<sequence>MLEVMAVGIRFLCWVLICSITSLLLNFLSVIIKGRINRKKSVGFFHPYTNDGGGGERVLWCAVKAFQEVNGNLDCIIYTGDHDASPESLLARAIDRFGVKLLQPPQVVHLYKRKWIEERTYPRFTMVGQSFGSVYLCWEALSKHTPLVYIDTSGYAFTYPLARVFGCKVLCYTHYPTISSDMVSRVRQRDPMYNNDPLIAK</sequence>
<dbReference type="Pfam" id="PF15924">
    <property type="entry name" value="ALG11_N"/>
    <property type="match status" value="1"/>
</dbReference>
<dbReference type="AlphaFoldDB" id="A0AA41VYW5"/>
<dbReference type="InterPro" id="IPR038013">
    <property type="entry name" value="ALG11"/>
</dbReference>
<evidence type="ECO:0000256" key="1">
    <source>
        <dbReference type="ARBA" id="ARBA00004586"/>
    </source>
</evidence>
<reference evidence="6" key="1">
    <citation type="submission" date="2022-03" db="EMBL/GenBank/DDBJ databases">
        <title>A functionally conserved STORR gene fusion in Papaver species that diverged 16.8 million years ago.</title>
        <authorList>
            <person name="Catania T."/>
        </authorList>
    </citation>
    <scope>NUCLEOTIDE SEQUENCE</scope>
    <source>
        <strain evidence="6">S-191538</strain>
    </source>
</reference>
<evidence type="ECO:0000259" key="5">
    <source>
        <dbReference type="Pfam" id="PF15924"/>
    </source>
</evidence>
<keyword evidence="4" id="KW-1133">Transmembrane helix</keyword>
<evidence type="ECO:0000313" key="7">
    <source>
        <dbReference type="Proteomes" id="UP001177140"/>
    </source>
</evidence>
<feature type="non-terminal residue" evidence="6">
    <location>
        <position position="201"/>
    </location>
</feature>
<comment type="subcellular location">
    <subcellularLocation>
        <location evidence="1">Endoplasmic reticulum membrane</location>
    </subcellularLocation>
</comment>
<keyword evidence="7" id="KW-1185">Reference proteome</keyword>
<keyword evidence="4" id="KW-0812">Transmembrane</keyword>
<dbReference type="InterPro" id="IPR031814">
    <property type="entry name" value="ALG11_N"/>
</dbReference>
<dbReference type="PANTHER" id="PTHR45919">
    <property type="entry name" value="GDP-MAN:MAN(3)GLCNAC(2)-PP-DOL ALPHA-1,2-MANNOSYLTRANSFERASE"/>
    <property type="match status" value="1"/>
</dbReference>
<accession>A0AA41VYW5</accession>
<keyword evidence="2" id="KW-0808">Transferase</keyword>
<protein>
    <recommendedName>
        <fullName evidence="5">ALG11 mannosyltransferase N-terminal domain-containing protein</fullName>
    </recommendedName>
</protein>
<feature type="transmembrane region" description="Helical" evidence="4">
    <location>
        <begin position="6"/>
        <end position="32"/>
    </location>
</feature>
<name>A0AA41VYW5_PAPNU</name>
<dbReference type="PANTHER" id="PTHR45919:SF1">
    <property type="entry name" value="GDP-MAN:MAN(3)GLCNAC(2)-PP-DOL ALPHA-1,2-MANNOSYLTRANSFERASE"/>
    <property type="match status" value="1"/>
</dbReference>
<dbReference type="EMBL" id="JAJJMA010323326">
    <property type="protein sequence ID" value="MCL7050062.1"/>
    <property type="molecule type" value="Genomic_DNA"/>
</dbReference>
<dbReference type="SUPFAM" id="SSF53756">
    <property type="entry name" value="UDP-Glycosyltransferase/glycogen phosphorylase"/>
    <property type="match status" value="1"/>
</dbReference>
<evidence type="ECO:0000256" key="2">
    <source>
        <dbReference type="ARBA" id="ARBA00022679"/>
    </source>
</evidence>
<dbReference type="Proteomes" id="UP001177140">
    <property type="component" value="Unassembled WGS sequence"/>
</dbReference>
<evidence type="ECO:0000256" key="3">
    <source>
        <dbReference type="ARBA" id="ARBA00022824"/>
    </source>
</evidence>
<dbReference type="GO" id="GO:0005789">
    <property type="term" value="C:endoplasmic reticulum membrane"/>
    <property type="evidence" value="ECO:0007669"/>
    <property type="project" value="UniProtKB-SubCell"/>
</dbReference>
<keyword evidence="4" id="KW-0472">Membrane</keyword>
<evidence type="ECO:0000256" key="4">
    <source>
        <dbReference type="SAM" id="Phobius"/>
    </source>
</evidence>
<feature type="domain" description="ALG11 mannosyltransferase N-terminal" evidence="5">
    <location>
        <begin position="40"/>
        <end position="200"/>
    </location>
</feature>
<keyword evidence="3" id="KW-0256">Endoplasmic reticulum</keyword>